<evidence type="ECO:0000256" key="1">
    <source>
        <dbReference type="SAM" id="MobiDB-lite"/>
    </source>
</evidence>
<feature type="region of interest" description="Disordered" evidence="1">
    <location>
        <begin position="1"/>
        <end position="29"/>
    </location>
</feature>
<keyword evidence="3" id="KW-1185">Reference proteome</keyword>
<dbReference type="KEGG" id="psoj:PHYSODRAFT_337404"/>
<accession>G5A0Y5</accession>
<proteinExistence type="predicted"/>
<dbReference type="AlphaFoldDB" id="G5A0Y5"/>
<protein>
    <submittedName>
        <fullName evidence="2">Uncharacterized protein</fullName>
    </submittedName>
</protein>
<evidence type="ECO:0000313" key="3">
    <source>
        <dbReference type="Proteomes" id="UP000002640"/>
    </source>
</evidence>
<dbReference type="InParanoid" id="G5A0Y5"/>
<dbReference type="Proteomes" id="UP000002640">
    <property type="component" value="Unassembled WGS sequence"/>
</dbReference>
<name>G5A0Y5_PHYSP</name>
<evidence type="ECO:0000313" key="2">
    <source>
        <dbReference type="EMBL" id="EGZ10617.1"/>
    </source>
</evidence>
<dbReference type="EMBL" id="JH159158">
    <property type="protein sequence ID" value="EGZ10617.1"/>
    <property type="molecule type" value="Genomic_DNA"/>
</dbReference>
<gene>
    <name evidence="2" type="ORF">PHYSODRAFT_337404</name>
</gene>
<organism evidence="2 3">
    <name type="scientific">Phytophthora sojae (strain P6497)</name>
    <name type="common">Soybean stem and root rot agent</name>
    <name type="synonym">Phytophthora megasperma f. sp. glycines</name>
    <dbReference type="NCBI Taxonomy" id="1094619"/>
    <lineage>
        <taxon>Eukaryota</taxon>
        <taxon>Sar</taxon>
        <taxon>Stramenopiles</taxon>
        <taxon>Oomycota</taxon>
        <taxon>Peronosporomycetes</taxon>
        <taxon>Peronosporales</taxon>
        <taxon>Peronosporaceae</taxon>
        <taxon>Phytophthora</taxon>
    </lineage>
</organism>
<dbReference type="RefSeq" id="XP_009533362.1">
    <property type="nucleotide sequence ID" value="XM_009535067.1"/>
</dbReference>
<reference evidence="2 3" key="1">
    <citation type="journal article" date="2006" name="Science">
        <title>Phytophthora genome sequences uncover evolutionary origins and mechanisms of pathogenesis.</title>
        <authorList>
            <person name="Tyler B.M."/>
            <person name="Tripathy S."/>
            <person name="Zhang X."/>
            <person name="Dehal P."/>
            <person name="Jiang R.H."/>
            <person name="Aerts A."/>
            <person name="Arredondo F.D."/>
            <person name="Baxter L."/>
            <person name="Bensasson D."/>
            <person name="Beynon J.L."/>
            <person name="Chapman J."/>
            <person name="Damasceno C.M."/>
            <person name="Dorrance A.E."/>
            <person name="Dou D."/>
            <person name="Dickerman A.W."/>
            <person name="Dubchak I.L."/>
            <person name="Garbelotto M."/>
            <person name="Gijzen M."/>
            <person name="Gordon S.G."/>
            <person name="Govers F."/>
            <person name="Grunwald N.J."/>
            <person name="Huang W."/>
            <person name="Ivors K.L."/>
            <person name="Jones R.W."/>
            <person name="Kamoun S."/>
            <person name="Krampis K."/>
            <person name="Lamour K.H."/>
            <person name="Lee M.K."/>
            <person name="McDonald W.H."/>
            <person name="Medina M."/>
            <person name="Meijer H.J."/>
            <person name="Nordberg E.K."/>
            <person name="Maclean D.J."/>
            <person name="Ospina-Giraldo M.D."/>
            <person name="Morris P.F."/>
            <person name="Phuntumart V."/>
            <person name="Putnam N.H."/>
            <person name="Rash S."/>
            <person name="Rose J.K."/>
            <person name="Sakihama Y."/>
            <person name="Salamov A.A."/>
            <person name="Savidor A."/>
            <person name="Scheuring C.F."/>
            <person name="Smith B.M."/>
            <person name="Sobral B.W."/>
            <person name="Terry A."/>
            <person name="Torto-Alalibo T.A."/>
            <person name="Win J."/>
            <person name="Xu Z."/>
            <person name="Zhang H."/>
            <person name="Grigoriev I.V."/>
            <person name="Rokhsar D.S."/>
            <person name="Boore J.L."/>
        </authorList>
    </citation>
    <scope>NUCLEOTIDE SEQUENCE [LARGE SCALE GENOMIC DNA]</scope>
    <source>
        <strain evidence="2 3">P6497</strain>
    </source>
</reference>
<sequence>MERTPSPRKVMSRSSGQQGGRTRTTGTGKLPKRFKRVAVSFQHKLSVIEFYDAVVTKEKMRDTVNYFYPSLTAAQLKAKKRQVYNWLNQRDLIIDKVETGMLRRELCWHCQPGSNLLLLRQIVTATAPGSVAGTAARDTASAAPVLTRGGLEADCAAEAGRGEAPGLGAERDLPTAPQKLPAELTHVARLRARACGPRLAVSAALSRIFPIRPPPPPGHTFDPDLCTFAAQCPRAPRSSESAMQGHAMAETEVVCCQQC</sequence>
<dbReference type="GeneID" id="20647362"/>
<feature type="compositionally biased region" description="Low complexity" evidence="1">
    <location>
        <begin position="12"/>
        <end position="28"/>
    </location>
</feature>